<dbReference type="Proteomes" id="UP000299102">
    <property type="component" value="Unassembled WGS sequence"/>
</dbReference>
<comment type="caution">
    <text evidence="1">The sequence shown here is derived from an EMBL/GenBank/DDBJ whole genome shotgun (WGS) entry which is preliminary data.</text>
</comment>
<gene>
    <name evidence="1" type="ORF">EVAR_18852_1</name>
</gene>
<dbReference type="EMBL" id="BGZK01000192">
    <property type="protein sequence ID" value="GBP27375.1"/>
    <property type="molecule type" value="Genomic_DNA"/>
</dbReference>
<keyword evidence="2" id="KW-1185">Reference proteome</keyword>
<protein>
    <submittedName>
        <fullName evidence="1">Uncharacterized protein</fullName>
    </submittedName>
</protein>
<sequence length="194" mass="20797">MLVVQIQSNYQIGQYIAPHCGGRQSWRCVRRRFFDLPDRRSGGCVNANCGINFMTRIICCRSLQPPFCRSERESGGGNFPSPRAAASSAGIQAGIARSPPPASFNVYFSSNQRAARVSILPQLSHIKWKIWTAGGGGRAVGARGRVGGAGGRCLRVGARTRRSPAPRVAPLAAGRSALKVYSFSFSSAQVRAVS</sequence>
<dbReference type="AlphaFoldDB" id="A0A4C1ULS6"/>
<accession>A0A4C1ULS6</accession>
<proteinExistence type="predicted"/>
<evidence type="ECO:0000313" key="2">
    <source>
        <dbReference type="Proteomes" id="UP000299102"/>
    </source>
</evidence>
<reference evidence="1 2" key="1">
    <citation type="journal article" date="2019" name="Commun. Biol.">
        <title>The bagworm genome reveals a unique fibroin gene that provides high tensile strength.</title>
        <authorList>
            <person name="Kono N."/>
            <person name="Nakamura H."/>
            <person name="Ohtoshi R."/>
            <person name="Tomita M."/>
            <person name="Numata K."/>
            <person name="Arakawa K."/>
        </authorList>
    </citation>
    <scope>NUCLEOTIDE SEQUENCE [LARGE SCALE GENOMIC DNA]</scope>
</reference>
<name>A0A4C1ULS6_EUMVA</name>
<organism evidence="1 2">
    <name type="scientific">Eumeta variegata</name>
    <name type="common">Bagworm moth</name>
    <name type="synonym">Eumeta japonica</name>
    <dbReference type="NCBI Taxonomy" id="151549"/>
    <lineage>
        <taxon>Eukaryota</taxon>
        <taxon>Metazoa</taxon>
        <taxon>Ecdysozoa</taxon>
        <taxon>Arthropoda</taxon>
        <taxon>Hexapoda</taxon>
        <taxon>Insecta</taxon>
        <taxon>Pterygota</taxon>
        <taxon>Neoptera</taxon>
        <taxon>Endopterygota</taxon>
        <taxon>Lepidoptera</taxon>
        <taxon>Glossata</taxon>
        <taxon>Ditrysia</taxon>
        <taxon>Tineoidea</taxon>
        <taxon>Psychidae</taxon>
        <taxon>Oiketicinae</taxon>
        <taxon>Eumeta</taxon>
    </lineage>
</organism>
<evidence type="ECO:0000313" key="1">
    <source>
        <dbReference type="EMBL" id="GBP27375.1"/>
    </source>
</evidence>